<protein>
    <submittedName>
        <fullName evidence="1">Uncharacterized protein</fullName>
    </submittedName>
</protein>
<gene>
    <name evidence="1" type="ORF">MSG28_005312</name>
</gene>
<comment type="caution">
    <text evidence="1">The sequence shown here is derived from an EMBL/GenBank/DDBJ whole genome shotgun (WGS) entry which is preliminary data.</text>
</comment>
<sequence length="126" mass="13607">MVIVKKAPACVVGGEVPWQPLSSAVSEASLSPPAPLSPHPVTHWTKQQVWQWVGGLGEGLERHAGAFAARGVDGALLLALSSADLKLLGLGGDDRRRMKRRLKELRAAHEKHLKALKKAEKKAKKK</sequence>
<dbReference type="EMBL" id="CM046108">
    <property type="protein sequence ID" value="KAI8426498.1"/>
    <property type="molecule type" value="Genomic_DNA"/>
</dbReference>
<dbReference type="Proteomes" id="UP001064048">
    <property type="component" value="Chromosome 8"/>
</dbReference>
<organism evidence="1 2">
    <name type="scientific">Choristoneura fumiferana</name>
    <name type="common">Spruce budworm moth</name>
    <name type="synonym">Archips fumiferana</name>
    <dbReference type="NCBI Taxonomy" id="7141"/>
    <lineage>
        <taxon>Eukaryota</taxon>
        <taxon>Metazoa</taxon>
        <taxon>Ecdysozoa</taxon>
        <taxon>Arthropoda</taxon>
        <taxon>Hexapoda</taxon>
        <taxon>Insecta</taxon>
        <taxon>Pterygota</taxon>
        <taxon>Neoptera</taxon>
        <taxon>Endopterygota</taxon>
        <taxon>Lepidoptera</taxon>
        <taxon>Glossata</taxon>
        <taxon>Ditrysia</taxon>
        <taxon>Tortricoidea</taxon>
        <taxon>Tortricidae</taxon>
        <taxon>Tortricinae</taxon>
        <taxon>Choristoneura</taxon>
    </lineage>
</organism>
<keyword evidence="2" id="KW-1185">Reference proteome</keyword>
<evidence type="ECO:0000313" key="1">
    <source>
        <dbReference type="EMBL" id="KAI8426498.1"/>
    </source>
</evidence>
<reference evidence="1 2" key="1">
    <citation type="journal article" date="2022" name="Genome Biol. Evol.">
        <title>The Spruce Budworm Genome: Reconstructing the Evolutionary History of Antifreeze Proteins.</title>
        <authorList>
            <person name="Beliveau C."/>
            <person name="Gagne P."/>
            <person name="Picq S."/>
            <person name="Vernygora O."/>
            <person name="Keeling C.I."/>
            <person name="Pinkney K."/>
            <person name="Doucet D."/>
            <person name="Wen F."/>
            <person name="Johnston J.S."/>
            <person name="Maaroufi H."/>
            <person name="Boyle B."/>
            <person name="Laroche J."/>
            <person name="Dewar K."/>
            <person name="Juretic N."/>
            <person name="Blackburn G."/>
            <person name="Nisole A."/>
            <person name="Brunet B."/>
            <person name="Brandao M."/>
            <person name="Lumley L."/>
            <person name="Duan J."/>
            <person name="Quan G."/>
            <person name="Lucarotti C.J."/>
            <person name="Roe A.D."/>
            <person name="Sperling F.A.H."/>
            <person name="Levesque R.C."/>
            <person name="Cusson M."/>
        </authorList>
    </citation>
    <scope>NUCLEOTIDE SEQUENCE [LARGE SCALE GENOMIC DNA]</scope>
    <source>
        <strain evidence="1">Glfc:IPQL:Cfum</strain>
    </source>
</reference>
<proteinExistence type="predicted"/>
<name>A0ACC0JQW6_CHOFU</name>
<evidence type="ECO:0000313" key="2">
    <source>
        <dbReference type="Proteomes" id="UP001064048"/>
    </source>
</evidence>
<accession>A0ACC0JQW6</accession>